<feature type="domain" description="Tryptophan synthase beta chain-like PALP" evidence="4">
    <location>
        <begin position="113"/>
        <end position="390"/>
    </location>
</feature>
<evidence type="ECO:0000313" key="5">
    <source>
        <dbReference type="EMBL" id="MDT0436588.1"/>
    </source>
</evidence>
<dbReference type="Pfam" id="PF00291">
    <property type="entry name" value="PALP"/>
    <property type="match status" value="1"/>
</dbReference>
<feature type="region of interest" description="Disordered" evidence="3">
    <location>
        <begin position="1"/>
        <end position="90"/>
    </location>
</feature>
<sequence>MTPTDLRPTPPTTRRPSPPRPPGHPADPARSETTSTESPAAPARTETPSAEHPAPASRTPPAEPLTPPARTTTPARPAPAERPVVGRTAAVGRSLPGARLTRADLDAAASRIAPYIVRTPLLRGPAAGPYGPGLLLKAEHLQRGGSFKTRGAANAVLALGADRVVTGSSGNHGIALARLARPLGITLTVVLAAGAAPAKAAAIRALGAQTVQVAGGVAEREERARALAEETGALLVPSSDHPLVVAGQGTVGAEILADAPGTETLYVPTGGGGLLAGVCLAAAGHPVRVVGVEPALTPRYARSLAAGHPVGLPPCATVADGLRGQRPGRVPYPVVRDRVDELIAVDDSEIIAATALLHRHGVDAEPSGAVALAGALRAGRRERAVAIVSGGNTPARLRTTHPGPLSRTRIHTATTLTKEHTS</sequence>
<dbReference type="InterPro" id="IPR001926">
    <property type="entry name" value="TrpB-like_PALP"/>
</dbReference>
<evidence type="ECO:0000256" key="1">
    <source>
        <dbReference type="ARBA" id="ARBA00001933"/>
    </source>
</evidence>
<dbReference type="GO" id="GO:1901605">
    <property type="term" value="P:alpha-amino acid metabolic process"/>
    <property type="evidence" value="ECO:0007669"/>
    <property type="project" value="UniProtKB-ARBA"/>
</dbReference>
<dbReference type="Gene3D" id="3.40.50.1100">
    <property type="match status" value="2"/>
</dbReference>
<dbReference type="PANTHER" id="PTHR43050">
    <property type="entry name" value="SERINE / THREONINE RACEMASE FAMILY MEMBER"/>
    <property type="match status" value="1"/>
</dbReference>
<evidence type="ECO:0000256" key="2">
    <source>
        <dbReference type="ARBA" id="ARBA00022898"/>
    </source>
</evidence>
<feature type="compositionally biased region" description="Pro residues" evidence="3">
    <location>
        <begin position="8"/>
        <end position="25"/>
    </location>
</feature>
<evidence type="ECO:0000259" key="4">
    <source>
        <dbReference type="Pfam" id="PF00291"/>
    </source>
</evidence>
<dbReference type="PANTHER" id="PTHR43050:SF1">
    <property type="entry name" value="SERINE RACEMASE"/>
    <property type="match status" value="1"/>
</dbReference>
<protein>
    <submittedName>
        <fullName evidence="5">Pyridoxal-phosphate dependent enzyme</fullName>
    </submittedName>
</protein>
<dbReference type="RefSeq" id="WP_237548913.1">
    <property type="nucleotide sequence ID" value="NZ_JAVRES010000007.1"/>
</dbReference>
<dbReference type="Proteomes" id="UP001183535">
    <property type="component" value="Unassembled WGS sequence"/>
</dbReference>
<dbReference type="InterPro" id="IPR036052">
    <property type="entry name" value="TrpB-like_PALP_sf"/>
</dbReference>
<comment type="caution">
    <text evidence="5">The sequence shown here is derived from an EMBL/GenBank/DDBJ whole genome shotgun (WGS) entry which is preliminary data.</text>
</comment>
<keyword evidence="6" id="KW-1185">Reference proteome</keyword>
<accession>A0ABD5EPN1</accession>
<evidence type="ECO:0000256" key="3">
    <source>
        <dbReference type="SAM" id="MobiDB-lite"/>
    </source>
</evidence>
<comment type="cofactor">
    <cofactor evidence="1">
        <name>pyridoxal 5'-phosphate</name>
        <dbReference type="ChEBI" id="CHEBI:597326"/>
    </cofactor>
</comment>
<organism evidence="5 6">
    <name type="scientific">Streptomyces doudnae</name>
    <dbReference type="NCBI Taxonomy" id="3075536"/>
    <lineage>
        <taxon>Bacteria</taxon>
        <taxon>Bacillati</taxon>
        <taxon>Actinomycetota</taxon>
        <taxon>Actinomycetes</taxon>
        <taxon>Kitasatosporales</taxon>
        <taxon>Streptomycetaceae</taxon>
        <taxon>Streptomyces</taxon>
    </lineage>
</organism>
<dbReference type="AlphaFoldDB" id="A0ABD5EPN1"/>
<reference evidence="6" key="1">
    <citation type="submission" date="2023-07" db="EMBL/GenBank/DDBJ databases">
        <title>30 novel species of actinomycetes from the DSMZ collection.</title>
        <authorList>
            <person name="Nouioui I."/>
        </authorList>
    </citation>
    <scope>NUCLEOTIDE SEQUENCE [LARGE SCALE GENOMIC DNA]</scope>
    <source>
        <strain evidence="6">DSM 41981</strain>
    </source>
</reference>
<gene>
    <name evidence="5" type="ORF">RM877_18040</name>
</gene>
<keyword evidence="2" id="KW-0663">Pyridoxal phosphate</keyword>
<dbReference type="SUPFAM" id="SSF53686">
    <property type="entry name" value="Tryptophan synthase beta subunit-like PLP-dependent enzymes"/>
    <property type="match status" value="1"/>
</dbReference>
<dbReference type="EMBL" id="JAVRES010000007">
    <property type="protein sequence ID" value="MDT0436588.1"/>
    <property type="molecule type" value="Genomic_DNA"/>
</dbReference>
<proteinExistence type="predicted"/>
<name>A0ABD5EPN1_9ACTN</name>
<evidence type="ECO:0000313" key="6">
    <source>
        <dbReference type="Proteomes" id="UP001183535"/>
    </source>
</evidence>
<dbReference type="GO" id="GO:0003824">
    <property type="term" value="F:catalytic activity"/>
    <property type="evidence" value="ECO:0007669"/>
    <property type="project" value="UniProtKB-ARBA"/>
</dbReference>